<dbReference type="EMBL" id="FNPX01000002">
    <property type="protein sequence ID" value="SDY64559.1"/>
    <property type="molecule type" value="Genomic_DNA"/>
</dbReference>
<evidence type="ECO:0000313" key="2">
    <source>
        <dbReference type="EMBL" id="SDY64559.1"/>
    </source>
</evidence>
<dbReference type="Proteomes" id="UP000198914">
    <property type="component" value="Unassembled WGS sequence"/>
</dbReference>
<organism evidence="2 3">
    <name type="scientific">Jannaschia faecimaris</name>
    <dbReference type="NCBI Taxonomy" id="1244108"/>
    <lineage>
        <taxon>Bacteria</taxon>
        <taxon>Pseudomonadati</taxon>
        <taxon>Pseudomonadota</taxon>
        <taxon>Alphaproteobacteria</taxon>
        <taxon>Rhodobacterales</taxon>
        <taxon>Roseobacteraceae</taxon>
        <taxon>Jannaschia</taxon>
    </lineage>
</organism>
<dbReference type="OrthoDB" id="7658332at2"/>
<sequence>MQLDRLMAKAMTRITKTGIAALRDTSESANEGTAKRKAMPHGLRGSGSWANEWVGARAAVARAKAVASPGKFRAEEINRAVDQIAEGTIRARPLMSKRDVQLHNWLLDRMEAEAPCCTLHVGVALQAFLVASTAYEGHDPLNGLFVDMLIVDEHGQPAAALIRENAPNPAKQLLLIDALMDADVPIIDIPPRPSLAVLWEAVAATLPKT</sequence>
<accession>A0A1H3LK86</accession>
<dbReference type="RefSeq" id="WP_092642682.1">
    <property type="nucleotide sequence ID" value="NZ_FNPX01000002.1"/>
</dbReference>
<keyword evidence="3" id="KW-1185">Reference proteome</keyword>
<evidence type="ECO:0008006" key="4">
    <source>
        <dbReference type="Google" id="ProtNLM"/>
    </source>
</evidence>
<evidence type="ECO:0000313" key="3">
    <source>
        <dbReference type="Proteomes" id="UP000198914"/>
    </source>
</evidence>
<dbReference type="STRING" id="1244108.SAMN05444004_102227"/>
<dbReference type="AlphaFoldDB" id="A0A1H3LK86"/>
<evidence type="ECO:0000256" key="1">
    <source>
        <dbReference type="SAM" id="MobiDB-lite"/>
    </source>
</evidence>
<gene>
    <name evidence="2" type="ORF">SAMN05444004_102227</name>
</gene>
<proteinExistence type="predicted"/>
<protein>
    <recommendedName>
        <fullName evidence="4">DUF2726 domain-containing protein</fullName>
    </recommendedName>
</protein>
<reference evidence="3" key="1">
    <citation type="submission" date="2016-10" db="EMBL/GenBank/DDBJ databases">
        <authorList>
            <person name="Varghese N."/>
            <person name="Submissions S."/>
        </authorList>
    </citation>
    <scope>NUCLEOTIDE SEQUENCE [LARGE SCALE GENOMIC DNA]</scope>
    <source>
        <strain evidence="3">DSM 100420</strain>
    </source>
</reference>
<name>A0A1H3LK86_9RHOB</name>
<feature type="region of interest" description="Disordered" evidence="1">
    <location>
        <begin position="23"/>
        <end position="43"/>
    </location>
</feature>